<reference evidence="1 2" key="1">
    <citation type="submission" date="2019-08" db="EMBL/GenBank/DDBJ databases">
        <title>Draft genome sequences of two oriental melons (Cucumis melo L. var makuwa).</title>
        <authorList>
            <person name="Kwon S.-Y."/>
        </authorList>
    </citation>
    <scope>NUCLEOTIDE SEQUENCE [LARGE SCALE GENOMIC DNA]</scope>
    <source>
        <strain evidence="2">cv. SW 3</strain>
        <tissue evidence="1">Leaf</tissue>
    </source>
</reference>
<proteinExistence type="predicted"/>
<dbReference type="EMBL" id="SSTE01009956">
    <property type="protein sequence ID" value="KAA0053091.1"/>
    <property type="molecule type" value="Genomic_DNA"/>
</dbReference>
<accession>A0A5A7UHS4</accession>
<protein>
    <submittedName>
        <fullName evidence="1">Uncharacterized protein</fullName>
    </submittedName>
</protein>
<organism evidence="1 2">
    <name type="scientific">Cucumis melo var. makuwa</name>
    <name type="common">Oriental melon</name>
    <dbReference type="NCBI Taxonomy" id="1194695"/>
    <lineage>
        <taxon>Eukaryota</taxon>
        <taxon>Viridiplantae</taxon>
        <taxon>Streptophyta</taxon>
        <taxon>Embryophyta</taxon>
        <taxon>Tracheophyta</taxon>
        <taxon>Spermatophyta</taxon>
        <taxon>Magnoliopsida</taxon>
        <taxon>eudicotyledons</taxon>
        <taxon>Gunneridae</taxon>
        <taxon>Pentapetalae</taxon>
        <taxon>rosids</taxon>
        <taxon>fabids</taxon>
        <taxon>Cucurbitales</taxon>
        <taxon>Cucurbitaceae</taxon>
        <taxon>Benincaseae</taxon>
        <taxon>Cucumis</taxon>
    </lineage>
</organism>
<dbReference type="Proteomes" id="UP000321393">
    <property type="component" value="Unassembled WGS sequence"/>
</dbReference>
<evidence type="ECO:0000313" key="1">
    <source>
        <dbReference type="EMBL" id="KAA0053091.1"/>
    </source>
</evidence>
<evidence type="ECO:0000313" key="2">
    <source>
        <dbReference type="Proteomes" id="UP000321393"/>
    </source>
</evidence>
<dbReference type="AlphaFoldDB" id="A0A5A7UHS4"/>
<comment type="caution">
    <text evidence="1">The sequence shown here is derived from an EMBL/GenBank/DDBJ whole genome shotgun (WGS) entry which is preliminary data.</text>
</comment>
<gene>
    <name evidence="1" type="ORF">E6C27_scaffold778G00170</name>
</gene>
<sequence length="239" mass="26585">MALLVSLEGSSDLTLGFSGLAVGLVGDSFLSLGRSVERGFRSRGITEFQVLNTVLDVVHGVWTGKDSETGFGCTRLICASFGSTRLICASFGSTRLICAFYGTTRRLCRVGVQRGADRREAGRMREGHMDASDFLSLPLWPETVFCKVYTVLMNRICIKATFGTDMLRRLDFPPKSAYKGLHQHQDRCSCLQGPDSREWWDGVAFPPSIKSSFLFSSLSMIESLRLSEEELIHIFPNLY</sequence>
<name>A0A5A7UHS4_CUCMM</name>